<dbReference type="EMBL" id="JAEUBG010001147">
    <property type="protein sequence ID" value="KAH3686898.1"/>
    <property type="molecule type" value="Genomic_DNA"/>
</dbReference>
<reference evidence="3" key="1">
    <citation type="journal article" date="2021" name="Open Biol.">
        <title>Shared evolutionary footprints suggest mitochondrial oxidative damage underlies multiple complex I losses in fungi.</title>
        <authorList>
            <person name="Schikora-Tamarit M.A."/>
            <person name="Marcet-Houben M."/>
            <person name="Nosek J."/>
            <person name="Gabaldon T."/>
        </authorList>
    </citation>
    <scope>NUCLEOTIDE SEQUENCE</scope>
    <source>
        <strain evidence="3">CBS2887</strain>
    </source>
</reference>
<reference evidence="3" key="2">
    <citation type="submission" date="2021-01" db="EMBL/GenBank/DDBJ databases">
        <authorList>
            <person name="Schikora-Tamarit M.A."/>
        </authorList>
    </citation>
    <scope>NUCLEOTIDE SEQUENCE</scope>
    <source>
        <strain evidence="3">CBS2887</strain>
    </source>
</reference>
<evidence type="ECO:0008006" key="5">
    <source>
        <dbReference type="Google" id="ProtNLM"/>
    </source>
</evidence>
<organism evidence="3 4">
    <name type="scientific">Wickerhamomyces pijperi</name>
    <name type="common">Yeast</name>
    <name type="synonym">Pichia pijperi</name>
    <dbReference type="NCBI Taxonomy" id="599730"/>
    <lineage>
        <taxon>Eukaryota</taxon>
        <taxon>Fungi</taxon>
        <taxon>Dikarya</taxon>
        <taxon>Ascomycota</taxon>
        <taxon>Saccharomycotina</taxon>
        <taxon>Saccharomycetes</taxon>
        <taxon>Phaffomycetales</taxon>
        <taxon>Wickerhamomycetaceae</taxon>
        <taxon>Wickerhamomyces</taxon>
    </lineage>
</organism>
<evidence type="ECO:0000313" key="4">
    <source>
        <dbReference type="Proteomes" id="UP000774326"/>
    </source>
</evidence>
<dbReference type="Proteomes" id="UP000774326">
    <property type="component" value="Unassembled WGS sequence"/>
</dbReference>
<feature type="region of interest" description="Disordered" evidence="1">
    <location>
        <begin position="140"/>
        <end position="225"/>
    </location>
</feature>
<gene>
    <name evidence="3" type="ORF">WICPIJ_002129</name>
</gene>
<comment type="caution">
    <text evidence="3">The sequence shown here is derived from an EMBL/GenBank/DDBJ whole genome shotgun (WGS) entry which is preliminary data.</text>
</comment>
<feature type="signal peptide" evidence="2">
    <location>
        <begin position="1"/>
        <end position="21"/>
    </location>
</feature>
<name>A0A9P8TP88_WICPI</name>
<proteinExistence type="predicted"/>
<keyword evidence="4" id="KW-1185">Reference proteome</keyword>
<evidence type="ECO:0000256" key="2">
    <source>
        <dbReference type="SAM" id="SignalP"/>
    </source>
</evidence>
<feature type="compositionally biased region" description="Basic and acidic residues" evidence="1">
    <location>
        <begin position="149"/>
        <end position="169"/>
    </location>
</feature>
<evidence type="ECO:0000313" key="3">
    <source>
        <dbReference type="EMBL" id="KAH3686898.1"/>
    </source>
</evidence>
<keyword evidence="2" id="KW-0732">Signal</keyword>
<dbReference type="AlphaFoldDB" id="A0A9P8TP88"/>
<protein>
    <recommendedName>
        <fullName evidence="5">Secreted protein</fullName>
    </recommendedName>
</protein>
<accession>A0A9P8TP88</accession>
<evidence type="ECO:0000256" key="1">
    <source>
        <dbReference type="SAM" id="MobiDB-lite"/>
    </source>
</evidence>
<feature type="compositionally biased region" description="Acidic residues" evidence="1">
    <location>
        <begin position="170"/>
        <end position="184"/>
    </location>
</feature>
<feature type="compositionally biased region" description="Low complexity" evidence="1">
    <location>
        <begin position="186"/>
        <end position="197"/>
    </location>
</feature>
<sequence length="516" mass="59704">MTFKKFAILLSLISISNPILAAEFKPTLVPFFDDFIKREEYLGDVESFGNAGYIIDRSDVLRFLKFDEILNHFELEETDVYEDGPNFDFTDWFEEDFKESIGFEHFGDIGQEADQLSEDHKDDENSDEECEAGIQVEELFDESEDVDEFEHASKSDGDHSSEEAHNPHDEEVEAEVEENEEPITPEDSSVSIMISSVDESKNVKKANPVGLSDNEESTLKEPHRVSEETLEEVRSQLYESIDSKHLQNRHWSKLIQDSTDISLDLDPLKSQGDSQTFRLAYSNLQEDKVKLFKQVYMKLFQGTQLMDPEFYGLIKEGAGLKNVFDRLDTLIVQEYLECLNQNFNSTKGLTPKDYRIFRDLKYNPTNVDTLRTYTKVRIGEDLDEPGQSCIDVAKVPVENRNDLIRIARNFEYNPTPGLNDTITMCNTIGYYFIMSYSPKTNIVDYKFRASLGAFHPEYVRSCDEKFNTNGRYPVYHWKNHYSDCYVDVNLFLYREQFTERARKVFVDESTGVAVAL</sequence>
<feature type="chain" id="PRO_5040478261" description="Secreted protein" evidence="2">
    <location>
        <begin position="22"/>
        <end position="516"/>
    </location>
</feature>